<evidence type="ECO:0000256" key="2">
    <source>
        <dbReference type="ARBA" id="ARBA00022559"/>
    </source>
</evidence>
<dbReference type="GO" id="GO:0004601">
    <property type="term" value="F:peroxidase activity"/>
    <property type="evidence" value="ECO:0007669"/>
    <property type="project" value="UniProtKB-KW"/>
</dbReference>
<keyword evidence="5" id="KW-0732">Signal</keyword>
<sequence>MAHPRTMCCRKIIRRISWGMCSRLSRAAQAGRSAPSPSPIRRPSPLRRRTPSATIWSASGWAAGRSSSSHCSPTIKSSTRGGRSMAETILTPPLPDYGGPHQPGITDPVWPATAPEGVGEAQYDALYAGQLERQRHLHVITADVASRTREDLSDLLCELTKFAKRQMAKLPPKDTQRPYDAPVVTRRVTVTVGFGATLFTTLAGDDRFNLAARRPASLKVMPQIDGDEGFHPRDHATDLVILVSSDDYYVNEYIFGRLYYRGVHPDIRVRSVERGYARPDSREPSGFEDGITNPRDCTAPSSMHDVVYVRAEDSEPDWCAGGTYLAYRKIRRRMKRFFDLSPTAQESVFGVEKKSGTRLEPLDAHSHVAKINPRRTNHLDLFDMDDLERRFLRRPYFFDDGLDAAGEELRGLHHLSFARNLGAQYEWPVLMWQTNPDFPVPGAGIDNLYGTGGASNIAGGYYFMPAAASGDDHLGTRLGL</sequence>
<dbReference type="GO" id="GO:0020037">
    <property type="term" value="F:heme binding"/>
    <property type="evidence" value="ECO:0007669"/>
    <property type="project" value="InterPro"/>
</dbReference>
<feature type="domain" description="Dyp-type peroxidase N-terminal" evidence="9">
    <location>
        <begin position="132"/>
        <end position="276"/>
    </location>
</feature>
<dbReference type="Pfam" id="PF20628">
    <property type="entry name" value="Dyp_perox_C"/>
    <property type="match status" value="1"/>
</dbReference>
<evidence type="ECO:0000256" key="7">
    <source>
        <dbReference type="ARBA" id="ARBA00023004"/>
    </source>
</evidence>
<gene>
    <name evidence="11" type="ORF">C7I55_26715</name>
</gene>
<feature type="domain" description="Dyp-type peroxidase C-terminal" evidence="10">
    <location>
        <begin position="281"/>
        <end position="426"/>
    </location>
</feature>
<evidence type="ECO:0000313" key="11">
    <source>
        <dbReference type="EMBL" id="PSJ36290.1"/>
    </source>
</evidence>
<evidence type="ECO:0000259" key="10">
    <source>
        <dbReference type="Pfam" id="PF20628"/>
    </source>
</evidence>
<evidence type="ECO:0000256" key="1">
    <source>
        <dbReference type="ARBA" id="ARBA00001970"/>
    </source>
</evidence>
<dbReference type="InterPro" id="IPR011008">
    <property type="entry name" value="Dimeric_a/b-barrel"/>
</dbReference>
<keyword evidence="7" id="KW-0408">Iron</keyword>
<dbReference type="GO" id="GO:0046872">
    <property type="term" value="F:metal ion binding"/>
    <property type="evidence" value="ECO:0007669"/>
    <property type="project" value="UniProtKB-KW"/>
</dbReference>
<evidence type="ECO:0000256" key="6">
    <source>
        <dbReference type="ARBA" id="ARBA00023002"/>
    </source>
</evidence>
<dbReference type="NCBIfam" id="TIGR01413">
    <property type="entry name" value="Dyp_perox_fam"/>
    <property type="match status" value="1"/>
</dbReference>
<keyword evidence="2" id="KW-0575">Peroxidase</keyword>
<comment type="caution">
    <text evidence="11">The sequence shown here is derived from an EMBL/GenBank/DDBJ whole genome shotgun (WGS) entry which is preliminary data.</text>
</comment>
<dbReference type="GO" id="GO:0005829">
    <property type="term" value="C:cytosol"/>
    <property type="evidence" value="ECO:0007669"/>
    <property type="project" value="TreeGrafter"/>
</dbReference>
<dbReference type="Proteomes" id="UP000241167">
    <property type="component" value="Unassembled WGS sequence"/>
</dbReference>
<protein>
    <recommendedName>
        <fullName evidence="13">Dyp-type peroxidase</fullName>
    </recommendedName>
</protein>
<dbReference type="InterPro" id="IPR006314">
    <property type="entry name" value="Dyp_peroxidase"/>
</dbReference>
<organism evidence="11 12">
    <name type="scientific">Allosphingosinicella deserti</name>
    <dbReference type="NCBI Taxonomy" id="2116704"/>
    <lineage>
        <taxon>Bacteria</taxon>
        <taxon>Pseudomonadati</taxon>
        <taxon>Pseudomonadota</taxon>
        <taxon>Alphaproteobacteria</taxon>
        <taxon>Sphingomonadales</taxon>
        <taxon>Sphingomonadaceae</taxon>
        <taxon>Allosphingosinicella</taxon>
    </lineage>
</organism>
<evidence type="ECO:0000256" key="3">
    <source>
        <dbReference type="ARBA" id="ARBA00022617"/>
    </source>
</evidence>
<dbReference type="SUPFAM" id="SSF54909">
    <property type="entry name" value="Dimeric alpha+beta barrel"/>
    <property type="match status" value="1"/>
</dbReference>
<feature type="region of interest" description="Disordered" evidence="8">
    <location>
        <begin position="27"/>
        <end position="99"/>
    </location>
</feature>
<dbReference type="EMBL" id="PXYI01000015">
    <property type="protein sequence ID" value="PSJ36290.1"/>
    <property type="molecule type" value="Genomic_DNA"/>
</dbReference>
<comment type="cofactor">
    <cofactor evidence="1">
        <name>heme b</name>
        <dbReference type="ChEBI" id="CHEBI:60344"/>
    </cofactor>
</comment>
<evidence type="ECO:0000256" key="5">
    <source>
        <dbReference type="ARBA" id="ARBA00022729"/>
    </source>
</evidence>
<feature type="compositionally biased region" description="Low complexity" evidence="8">
    <location>
        <begin position="56"/>
        <end position="69"/>
    </location>
</feature>
<keyword evidence="12" id="KW-1185">Reference proteome</keyword>
<evidence type="ECO:0000259" key="9">
    <source>
        <dbReference type="Pfam" id="PF04261"/>
    </source>
</evidence>
<evidence type="ECO:0008006" key="13">
    <source>
        <dbReference type="Google" id="ProtNLM"/>
    </source>
</evidence>
<name>A0A2P7QE92_9SPHN</name>
<accession>A0A2P7QE92</accession>
<reference evidence="11 12" key="1">
    <citation type="submission" date="2018-03" db="EMBL/GenBank/DDBJ databases">
        <title>The draft genome of Sphingosinicella sp. GL-C-18.</title>
        <authorList>
            <person name="Liu L."/>
            <person name="Li L."/>
            <person name="Liang L."/>
            <person name="Zhang X."/>
            <person name="Wang T."/>
        </authorList>
    </citation>
    <scope>NUCLEOTIDE SEQUENCE [LARGE SCALE GENOMIC DNA]</scope>
    <source>
        <strain evidence="11 12">GL-C-18</strain>
    </source>
</reference>
<proteinExistence type="predicted"/>
<dbReference type="PROSITE" id="PS51404">
    <property type="entry name" value="DYP_PEROXIDASE"/>
    <property type="match status" value="1"/>
</dbReference>
<evidence type="ECO:0000256" key="8">
    <source>
        <dbReference type="SAM" id="MobiDB-lite"/>
    </source>
</evidence>
<dbReference type="PANTHER" id="PTHR30521:SF4">
    <property type="entry name" value="DEFERROCHELATASE"/>
    <property type="match status" value="1"/>
</dbReference>
<dbReference type="AlphaFoldDB" id="A0A2P7QE92"/>
<dbReference type="InterPro" id="IPR048327">
    <property type="entry name" value="Dyp_perox_N"/>
</dbReference>
<keyword evidence="3" id="KW-0349">Heme</keyword>
<evidence type="ECO:0000256" key="4">
    <source>
        <dbReference type="ARBA" id="ARBA00022723"/>
    </source>
</evidence>
<feature type="compositionally biased region" description="Polar residues" evidence="8">
    <location>
        <begin position="70"/>
        <end position="81"/>
    </location>
</feature>
<dbReference type="InterPro" id="IPR048328">
    <property type="entry name" value="Dyp_perox_C"/>
</dbReference>
<evidence type="ECO:0000313" key="12">
    <source>
        <dbReference type="Proteomes" id="UP000241167"/>
    </source>
</evidence>
<keyword evidence="4" id="KW-0479">Metal-binding</keyword>
<dbReference type="PANTHER" id="PTHR30521">
    <property type="entry name" value="DEFERROCHELATASE/PEROXIDASE"/>
    <property type="match status" value="1"/>
</dbReference>
<keyword evidence="6" id="KW-0560">Oxidoreductase</keyword>
<dbReference type="Pfam" id="PF04261">
    <property type="entry name" value="Dyp_perox_N"/>
    <property type="match status" value="1"/>
</dbReference>